<comment type="subcellular location">
    <subcellularLocation>
        <location evidence="1">Membrane</location>
        <topology evidence="1">Multi-pass membrane protein</topology>
    </subcellularLocation>
</comment>
<dbReference type="GO" id="GO:0016020">
    <property type="term" value="C:membrane"/>
    <property type="evidence" value="ECO:0007669"/>
    <property type="project" value="UniProtKB-SubCell"/>
</dbReference>
<evidence type="ECO:0000256" key="6">
    <source>
        <dbReference type="SAM" id="Phobius"/>
    </source>
</evidence>
<feature type="transmembrane region" description="Helical" evidence="6">
    <location>
        <begin position="237"/>
        <end position="258"/>
    </location>
</feature>
<dbReference type="AlphaFoldDB" id="I8TPR3"/>
<name>I8TPR3_ASPO3</name>
<feature type="transmembrane region" description="Helical" evidence="6">
    <location>
        <begin position="270"/>
        <end position="291"/>
    </location>
</feature>
<organism evidence="8 9">
    <name type="scientific">Aspergillus oryzae (strain 3.042)</name>
    <name type="common">Yellow koji mold</name>
    <dbReference type="NCBI Taxonomy" id="1160506"/>
    <lineage>
        <taxon>Eukaryota</taxon>
        <taxon>Fungi</taxon>
        <taxon>Dikarya</taxon>
        <taxon>Ascomycota</taxon>
        <taxon>Pezizomycotina</taxon>
        <taxon>Eurotiomycetes</taxon>
        <taxon>Eurotiomycetidae</taxon>
        <taxon>Eurotiales</taxon>
        <taxon>Aspergillaceae</taxon>
        <taxon>Aspergillus</taxon>
        <taxon>Aspergillus subgen. Circumdati</taxon>
    </lineage>
</organism>
<dbReference type="GO" id="GO:0015179">
    <property type="term" value="F:L-amino acid transmembrane transporter activity"/>
    <property type="evidence" value="ECO:0007669"/>
    <property type="project" value="TreeGrafter"/>
</dbReference>
<dbReference type="Pfam" id="PF01490">
    <property type="entry name" value="Aa_trans"/>
    <property type="match status" value="1"/>
</dbReference>
<feature type="transmembrane region" description="Helical" evidence="6">
    <location>
        <begin position="42"/>
        <end position="65"/>
    </location>
</feature>
<sequence>MNFFSWSTYTGYVLGQFKWKHPQISNMADAGEVLLGAFGRELLCAGQTLFLIFLMAGHLVTFTVALNSISGHATCSMVFGVVGLVISLICSLPRTMKNISWLSILCDVGITKPGTGAAATTKTDLYHGFSAVSNIVFSYGDFMGELKNPRDFPKALYLLQAAEIGIYLLASLVIYRYAGADVSSPALGSAPSVVSKIAYGLALPAILISGVVAGHVASKLIYMRISHGTDRMHKRDFLAIGSWIGVILTLWVLAWIIAEAIPGFNSILTLISALFASWFSYGLPGFCWLHMNASSYFSSGKKIMLTLVNVSTIGMAFCICGLGVYVAGKDIHSNHSGASFSCANNA</sequence>
<feature type="transmembrane region" description="Helical" evidence="6">
    <location>
        <begin position="71"/>
        <end position="92"/>
    </location>
</feature>
<dbReference type="EMBL" id="AKHY01000171">
    <property type="protein sequence ID" value="EIT75948.1"/>
    <property type="molecule type" value="Genomic_DNA"/>
</dbReference>
<keyword evidence="5 6" id="KW-0472">Membrane</keyword>
<dbReference type="OrthoDB" id="294730at2759"/>
<comment type="similarity">
    <text evidence="2">Belongs to the amino acid/polyamine transporter 2 family.</text>
</comment>
<feature type="domain" description="Amino acid transporter transmembrane" evidence="7">
    <location>
        <begin position="7"/>
        <end position="326"/>
    </location>
</feature>
<keyword evidence="3 6" id="KW-0812">Transmembrane</keyword>
<evidence type="ECO:0000256" key="1">
    <source>
        <dbReference type="ARBA" id="ARBA00004141"/>
    </source>
</evidence>
<feature type="transmembrane region" description="Helical" evidence="6">
    <location>
        <begin position="303"/>
        <end position="327"/>
    </location>
</feature>
<evidence type="ECO:0000256" key="4">
    <source>
        <dbReference type="ARBA" id="ARBA00022989"/>
    </source>
</evidence>
<feature type="transmembrane region" description="Helical" evidence="6">
    <location>
        <begin position="155"/>
        <end position="177"/>
    </location>
</feature>
<evidence type="ECO:0000259" key="7">
    <source>
        <dbReference type="Pfam" id="PF01490"/>
    </source>
</evidence>
<dbReference type="PANTHER" id="PTHR22950:SF479">
    <property type="entry name" value="AMINO ACID TRANSPORTER (EUROFUNG)-RELATED"/>
    <property type="match status" value="1"/>
</dbReference>
<comment type="caution">
    <text evidence="8">The sequence shown here is derived from an EMBL/GenBank/DDBJ whole genome shotgun (WGS) entry which is preliminary data.</text>
</comment>
<feature type="transmembrane region" description="Helical" evidence="6">
    <location>
        <begin position="197"/>
        <end position="217"/>
    </location>
</feature>
<protein>
    <submittedName>
        <fullName evidence="8">Amino acid transporter</fullName>
    </submittedName>
</protein>
<keyword evidence="4 6" id="KW-1133">Transmembrane helix</keyword>
<reference evidence="9" key="2">
    <citation type="submission" date="2012-06" db="EMBL/GenBank/DDBJ databases">
        <title>Comparative genomic analyses of Aspergillus oryzae 3.042 and A. oryzae RIB40 for soy-sauce fermentation.</title>
        <authorList>
            <person name="Zhao G."/>
            <person name="Hou L."/>
            <person name="Wang C."/>
            <person name="Cao X."/>
        </authorList>
    </citation>
    <scope>NUCLEOTIDE SEQUENCE [LARGE SCALE GENOMIC DNA]</scope>
    <source>
        <strain evidence="9">3.042</strain>
    </source>
</reference>
<dbReference type="PANTHER" id="PTHR22950">
    <property type="entry name" value="AMINO ACID TRANSPORTER"/>
    <property type="match status" value="1"/>
</dbReference>
<dbReference type="InterPro" id="IPR013057">
    <property type="entry name" value="AA_transpt_TM"/>
</dbReference>
<evidence type="ECO:0000256" key="3">
    <source>
        <dbReference type="ARBA" id="ARBA00022692"/>
    </source>
</evidence>
<dbReference type="HOGENOM" id="CLU_027816_4_2_1"/>
<proteinExistence type="inferred from homology"/>
<gene>
    <name evidence="8" type="ORF">Ao3042_07779</name>
</gene>
<reference evidence="8 9" key="1">
    <citation type="journal article" date="2012" name="Eukaryot. Cell">
        <title>Draft genome sequence of Aspergillus oryzae strain 3.042.</title>
        <authorList>
            <person name="Zhao G."/>
            <person name="Yao Y."/>
            <person name="Qi W."/>
            <person name="Wang C."/>
            <person name="Hou L."/>
            <person name="Zeng B."/>
            <person name="Cao X."/>
        </authorList>
    </citation>
    <scope>NUCLEOTIDE SEQUENCE [LARGE SCALE GENOMIC DNA]</scope>
    <source>
        <strain evidence="8 9">3.042</strain>
    </source>
</reference>
<accession>I8TPR3</accession>
<evidence type="ECO:0000256" key="5">
    <source>
        <dbReference type="ARBA" id="ARBA00023136"/>
    </source>
</evidence>
<evidence type="ECO:0000256" key="2">
    <source>
        <dbReference type="ARBA" id="ARBA00008066"/>
    </source>
</evidence>
<dbReference type="Proteomes" id="UP000002812">
    <property type="component" value="Unassembled WGS sequence"/>
</dbReference>
<evidence type="ECO:0000313" key="9">
    <source>
        <dbReference type="Proteomes" id="UP000002812"/>
    </source>
</evidence>
<evidence type="ECO:0000313" key="8">
    <source>
        <dbReference type="EMBL" id="EIT75948.1"/>
    </source>
</evidence>